<proteinExistence type="predicted"/>
<reference evidence="1" key="1">
    <citation type="journal article" date="2022" name="bioRxiv">
        <title>Sequencing and chromosome-scale assembly of the giantPleurodeles waltlgenome.</title>
        <authorList>
            <person name="Brown T."/>
            <person name="Elewa A."/>
            <person name="Iarovenko S."/>
            <person name="Subramanian E."/>
            <person name="Araus A.J."/>
            <person name="Petzold A."/>
            <person name="Susuki M."/>
            <person name="Suzuki K.-i.T."/>
            <person name="Hayashi T."/>
            <person name="Toyoda A."/>
            <person name="Oliveira C."/>
            <person name="Osipova E."/>
            <person name="Leigh N.D."/>
            <person name="Simon A."/>
            <person name="Yun M.H."/>
        </authorList>
    </citation>
    <scope>NUCLEOTIDE SEQUENCE</scope>
    <source>
        <strain evidence="1">20211129_DDA</strain>
        <tissue evidence="1">Liver</tissue>
    </source>
</reference>
<gene>
    <name evidence="1" type="ORF">NDU88_002350</name>
</gene>
<protein>
    <submittedName>
        <fullName evidence="1">Uncharacterized protein</fullName>
    </submittedName>
</protein>
<sequence>MDPRLTASWVSVREHRAAVALKRERERARAHSSGKNCTEIRQQQYPSESTTFAFFKQRCYLEEATRRYNVSSRASAAAIGGKTLPSRQTH</sequence>
<organism evidence="1 2">
    <name type="scientific">Pleurodeles waltl</name>
    <name type="common">Iberian ribbed newt</name>
    <dbReference type="NCBI Taxonomy" id="8319"/>
    <lineage>
        <taxon>Eukaryota</taxon>
        <taxon>Metazoa</taxon>
        <taxon>Chordata</taxon>
        <taxon>Craniata</taxon>
        <taxon>Vertebrata</taxon>
        <taxon>Euteleostomi</taxon>
        <taxon>Amphibia</taxon>
        <taxon>Batrachia</taxon>
        <taxon>Caudata</taxon>
        <taxon>Salamandroidea</taxon>
        <taxon>Salamandridae</taxon>
        <taxon>Pleurodelinae</taxon>
        <taxon>Pleurodeles</taxon>
    </lineage>
</organism>
<name>A0AAV7TKY4_PLEWA</name>
<evidence type="ECO:0000313" key="1">
    <source>
        <dbReference type="EMBL" id="KAJ1177088.1"/>
    </source>
</evidence>
<evidence type="ECO:0000313" key="2">
    <source>
        <dbReference type="Proteomes" id="UP001066276"/>
    </source>
</evidence>
<dbReference type="Proteomes" id="UP001066276">
    <property type="component" value="Chromosome 3_2"/>
</dbReference>
<comment type="caution">
    <text evidence="1">The sequence shown here is derived from an EMBL/GenBank/DDBJ whole genome shotgun (WGS) entry which is preliminary data.</text>
</comment>
<keyword evidence="2" id="KW-1185">Reference proteome</keyword>
<accession>A0AAV7TKY4</accession>
<dbReference type="AlphaFoldDB" id="A0AAV7TKY4"/>
<dbReference type="EMBL" id="JANPWB010000006">
    <property type="protein sequence ID" value="KAJ1177088.1"/>
    <property type="molecule type" value="Genomic_DNA"/>
</dbReference>